<dbReference type="Proteomes" id="UP000664779">
    <property type="component" value="Unassembled WGS sequence"/>
</dbReference>
<dbReference type="Pfam" id="PF03466">
    <property type="entry name" value="LysR_substrate"/>
    <property type="match status" value="1"/>
</dbReference>
<reference evidence="6" key="1">
    <citation type="submission" date="2021-03" db="EMBL/GenBank/DDBJ databases">
        <title>Roseibium sp. CAU 1637 isolated from Incheon.</title>
        <authorList>
            <person name="Kim W."/>
        </authorList>
    </citation>
    <scope>NUCLEOTIDE SEQUENCE</scope>
    <source>
        <strain evidence="6">CAU 1637</strain>
    </source>
</reference>
<organism evidence="6 7">
    <name type="scientific">Roseibium limicola</name>
    <dbReference type="NCBI Taxonomy" id="2816037"/>
    <lineage>
        <taxon>Bacteria</taxon>
        <taxon>Pseudomonadati</taxon>
        <taxon>Pseudomonadota</taxon>
        <taxon>Alphaproteobacteria</taxon>
        <taxon>Hyphomicrobiales</taxon>
        <taxon>Stappiaceae</taxon>
        <taxon>Roseibium</taxon>
    </lineage>
</organism>
<dbReference type="SUPFAM" id="SSF53850">
    <property type="entry name" value="Periplasmic binding protein-like II"/>
    <property type="match status" value="1"/>
</dbReference>
<keyword evidence="2" id="KW-0805">Transcription regulation</keyword>
<dbReference type="SUPFAM" id="SSF46785">
    <property type="entry name" value="Winged helix' DNA-binding domain"/>
    <property type="match status" value="1"/>
</dbReference>
<sequence>MTGDGRSFASRGWVGGTEHGDRYVKKGLRLGHLRLLQALKLTGALSRAAEVLATSQPAASRLLAEAEQITGVKLAERAGRGMTLTLYGHSLAERATLILQELDEAEREIANLKTGLSGSVSIGAVTGAAMEYVLPAIRQTRVTHPGVQVHVEVNTSDQLTLALDAGRIDFFIGRLPDTASPRHYDAKYLDEEPITLVARAQHPLTRQSDVTMEDCVAYDWVMQPEGSMLRLAVESYLRHAGIAYPAKVLSTSSVLLMMIAVTQSNAITAVARPVAEFFAANPNLAGAAKMGPGGALVPLKVDQEISIAPYSIIKLANRRLPPVAQNFLGMVRAISKSWSDPSQI</sequence>
<dbReference type="InterPro" id="IPR000847">
    <property type="entry name" value="LysR_HTH_N"/>
</dbReference>
<evidence type="ECO:0000313" key="6">
    <source>
        <dbReference type="EMBL" id="MBO0347358.1"/>
    </source>
</evidence>
<keyword evidence="4" id="KW-0804">Transcription</keyword>
<gene>
    <name evidence="6" type="ORF">J0X15_19165</name>
</gene>
<dbReference type="AlphaFoldDB" id="A0A939ETH0"/>
<dbReference type="InterPro" id="IPR036388">
    <property type="entry name" value="WH-like_DNA-bd_sf"/>
</dbReference>
<dbReference type="InterPro" id="IPR036390">
    <property type="entry name" value="WH_DNA-bd_sf"/>
</dbReference>
<dbReference type="Gene3D" id="3.40.190.290">
    <property type="match status" value="1"/>
</dbReference>
<dbReference type="PANTHER" id="PTHR30419:SF8">
    <property type="entry name" value="NITROGEN ASSIMILATION TRANSCRIPTIONAL ACTIVATOR-RELATED"/>
    <property type="match status" value="1"/>
</dbReference>
<keyword evidence="3" id="KW-0238">DNA-binding</keyword>
<dbReference type="PROSITE" id="PS50931">
    <property type="entry name" value="HTH_LYSR"/>
    <property type="match status" value="1"/>
</dbReference>
<dbReference type="GO" id="GO:0003700">
    <property type="term" value="F:DNA-binding transcription factor activity"/>
    <property type="evidence" value="ECO:0007669"/>
    <property type="project" value="InterPro"/>
</dbReference>
<dbReference type="Gene3D" id="1.10.10.10">
    <property type="entry name" value="Winged helix-like DNA-binding domain superfamily/Winged helix DNA-binding domain"/>
    <property type="match status" value="1"/>
</dbReference>
<protein>
    <submittedName>
        <fullName evidence="6">LysR family transcriptional regulator</fullName>
    </submittedName>
</protein>
<evidence type="ECO:0000256" key="2">
    <source>
        <dbReference type="ARBA" id="ARBA00023015"/>
    </source>
</evidence>
<comment type="caution">
    <text evidence="6">The sequence shown here is derived from an EMBL/GenBank/DDBJ whole genome shotgun (WGS) entry which is preliminary data.</text>
</comment>
<dbReference type="EMBL" id="JAFLNF010000011">
    <property type="protein sequence ID" value="MBO0347358.1"/>
    <property type="molecule type" value="Genomic_DNA"/>
</dbReference>
<dbReference type="Pfam" id="PF00126">
    <property type="entry name" value="HTH_1"/>
    <property type="match status" value="1"/>
</dbReference>
<accession>A0A939ETH0</accession>
<evidence type="ECO:0000259" key="5">
    <source>
        <dbReference type="PROSITE" id="PS50931"/>
    </source>
</evidence>
<evidence type="ECO:0000313" key="7">
    <source>
        <dbReference type="Proteomes" id="UP000664779"/>
    </source>
</evidence>
<proteinExistence type="inferred from homology"/>
<dbReference type="PANTHER" id="PTHR30419">
    <property type="entry name" value="HTH-TYPE TRANSCRIPTIONAL REGULATOR YBHD"/>
    <property type="match status" value="1"/>
</dbReference>
<dbReference type="GO" id="GO:0003677">
    <property type="term" value="F:DNA binding"/>
    <property type="evidence" value="ECO:0007669"/>
    <property type="project" value="UniProtKB-KW"/>
</dbReference>
<evidence type="ECO:0000256" key="4">
    <source>
        <dbReference type="ARBA" id="ARBA00023163"/>
    </source>
</evidence>
<dbReference type="GO" id="GO:0005829">
    <property type="term" value="C:cytosol"/>
    <property type="evidence" value="ECO:0007669"/>
    <property type="project" value="TreeGrafter"/>
</dbReference>
<feature type="domain" description="HTH lysR-type" evidence="5">
    <location>
        <begin position="28"/>
        <end position="85"/>
    </location>
</feature>
<dbReference type="InterPro" id="IPR005119">
    <property type="entry name" value="LysR_subst-bd"/>
</dbReference>
<evidence type="ECO:0000256" key="3">
    <source>
        <dbReference type="ARBA" id="ARBA00023125"/>
    </source>
</evidence>
<evidence type="ECO:0000256" key="1">
    <source>
        <dbReference type="ARBA" id="ARBA00009437"/>
    </source>
</evidence>
<dbReference type="InterPro" id="IPR050950">
    <property type="entry name" value="HTH-type_LysR_regulators"/>
</dbReference>
<dbReference type="RefSeq" id="WP_206944422.1">
    <property type="nucleotide sequence ID" value="NZ_JAFLNF010000011.1"/>
</dbReference>
<name>A0A939ETH0_9HYPH</name>
<keyword evidence="7" id="KW-1185">Reference proteome</keyword>
<comment type="similarity">
    <text evidence="1">Belongs to the LysR transcriptional regulatory family.</text>
</comment>